<evidence type="ECO:0000313" key="2">
    <source>
        <dbReference type="EMBL" id="KAK4290211.1"/>
    </source>
</evidence>
<keyword evidence="3" id="KW-1185">Reference proteome</keyword>
<dbReference type="EMBL" id="JAWZYT010005570">
    <property type="protein sequence ID" value="KAK4290211.1"/>
    <property type="molecule type" value="Genomic_DNA"/>
</dbReference>
<comment type="caution">
    <text evidence="2">The sequence shown here is derived from an EMBL/GenBank/DDBJ whole genome shotgun (WGS) entry which is preliminary data.</text>
</comment>
<protein>
    <submittedName>
        <fullName evidence="2">Uncharacterized protein</fullName>
    </submittedName>
</protein>
<organism evidence="2 3">
    <name type="scientific">Petrolisthes manimaculis</name>
    <dbReference type="NCBI Taxonomy" id="1843537"/>
    <lineage>
        <taxon>Eukaryota</taxon>
        <taxon>Metazoa</taxon>
        <taxon>Ecdysozoa</taxon>
        <taxon>Arthropoda</taxon>
        <taxon>Crustacea</taxon>
        <taxon>Multicrustacea</taxon>
        <taxon>Malacostraca</taxon>
        <taxon>Eumalacostraca</taxon>
        <taxon>Eucarida</taxon>
        <taxon>Decapoda</taxon>
        <taxon>Pleocyemata</taxon>
        <taxon>Anomura</taxon>
        <taxon>Galatheoidea</taxon>
        <taxon>Porcellanidae</taxon>
        <taxon>Petrolisthes</taxon>
    </lineage>
</organism>
<feature type="region of interest" description="Disordered" evidence="1">
    <location>
        <begin position="31"/>
        <end position="120"/>
    </location>
</feature>
<reference evidence="2" key="1">
    <citation type="submission" date="2023-11" db="EMBL/GenBank/DDBJ databases">
        <title>Genome assemblies of two species of porcelain crab, Petrolisthes cinctipes and Petrolisthes manimaculis (Anomura: Porcellanidae).</title>
        <authorList>
            <person name="Angst P."/>
        </authorList>
    </citation>
    <scope>NUCLEOTIDE SEQUENCE</scope>
    <source>
        <strain evidence="2">PB745_02</strain>
        <tissue evidence="2">Gill</tissue>
    </source>
</reference>
<dbReference type="Proteomes" id="UP001292094">
    <property type="component" value="Unassembled WGS sequence"/>
</dbReference>
<accession>A0AAE1TM94</accession>
<feature type="compositionally biased region" description="Basic and acidic residues" evidence="1">
    <location>
        <begin position="88"/>
        <end position="110"/>
    </location>
</feature>
<gene>
    <name evidence="2" type="ORF">Pmani_036876</name>
</gene>
<feature type="compositionally biased region" description="Gly residues" evidence="1">
    <location>
        <begin position="76"/>
        <end position="85"/>
    </location>
</feature>
<evidence type="ECO:0000256" key="1">
    <source>
        <dbReference type="SAM" id="MobiDB-lite"/>
    </source>
</evidence>
<name>A0AAE1TM94_9EUCA</name>
<evidence type="ECO:0000313" key="3">
    <source>
        <dbReference type="Proteomes" id="UP001292094"/>
    </source>
</evidence>
<feature type="compositionally biased region" description="Gly residues" evidence="1">
    <location>
        <begin position="111"/>
        <end position="120"/>
    </location>
</feature>
<dbReference type="AlphaFoldDB" id="A0AAE1TM94"/>
<proteinExistence type="predicted"/>
<sequence length="120" mass="12931">MEVLVEVVVEVELVVYRKALAATSTDSLTRNETIGEEMGGEGRWVGGEEKGENGKGGWGGEGRDGRWVGGEEMVGMGDGWVGGEEMGGEGRRVGRRREGMEKVDGEEKGVMGDGWVGRKW</sequence>